<dbReference type="SUPFAM" id="SSF53098">
    <property type="entry name" value="Ribonuclease H-like"/>
    <property type="match status" value="1"/>
</dbReference>
<organism evidence="1 2">
    <name type="scientific">Trichonephila inaurata madagascariensis</name>
    <dbReference type="NCBI Taxonomy" id="2747483"/>
    <lineage>
        <taxon>Eukaryota</taxon>
        <taxon>Metazoa</taxon>
        <taxon>Ecdysozoa</taxon>
        <taxon>Arthropoda</taxon>
        <taxon>Chelicerata</taxon>
        <taxon>Arachnida</taxon>
        <taxon>Araneae</taxon>
        <taxon>Araneomorphae</taxon>
        <taxon>Entelegynae</taxon>
        <taxon>Araneoidea</taxon>
        <taxon>Nephilidae</taxon>
        <taxon>Trichonephila</taxon>
        <taxon>Trichonephila inaurata</taxon>
    </lineage>
</organism>
<comment type="caution">
    <text evidence="1">The sequence shown here is derived from an EMBL/GenBank/DDBJ whole genome shotgun (WGS) entry which is preliminary data.</text>
</comment>
<dbReference type="AlphaFoldDB" id="A0A8X6WMY2"/>
<evidence type="ECO:0000313" key="2">
    <source>
        <dbReference type="Proteomes" id="UP000886998"/>
    </source>
</evidence>
<gene>
    <name evidence="1" type="primary">Zbed4</name>
    <name evidence="1" type="ORF">TNIN_129701</name>
</gene>
<accession>A0A8X6WMY2</accession>
<sequence length="262" mass="29944">MSVAHRTLECPVFSQLLPKKKSKSRAWEHFGLPANESGQIVSQDIAVCKLCWSQFQQKWNGWITKPLKRTTDSVTKFLVCTMQPYNLVDRKEFINMVKVLNPRYSLPGRKHFTATAVPKLYNEVRDKIRQELSLIKKDTISVTTDCWTSIANTPYITITVHFITSEWALKSACAHFDDDHNGKNIAEVLRSILNDWGIDVQNIMSITTDNGRNILKSIEELNLENAHISCFAHNINIGVNHSLDIPILKSYCTLKSCKMHLQ</sequence>
<dbReference type="InterPro" id="IPR052035">
    <property type="entry name" value="ZnF_BED_domain_contain"/>
</dbReference>
<dbReference type="PANTHER" id="PTHR46481">
    <property type="entry name" value="ZINC FINGER BED DOMAIN-CONTAINING PROTEIN 4"/>
    <property type="match status" value="1"/>
</dbReference>
<dbReference type="InterPro" id="IPR012337">
    <property type="entry name" value="RNaseH-like_sf"/>
</dbReference>
<name>A0A8X6WMY2_9ARAC</name>
<reference evidence="1" key="1">
    <citation type="submission" date="2020-08" db="EMBL/GenBank/DDBJ databases">
        <title>Multicomponent nature underlies the extraordinary mechanical properties of spider dragline silk.</title>
        <authorList>
            <person name="Kono N."/>
            <person name="Nakamura H."/>
            <person name="Mori M."/>
            <person name="Yoshida Y."/>
            <person name="Ohtoshi R."/>
            <person name="Malay A.D."/>
            <person name="Moran D.A.P."/>
            <person name="Tomita M."/>
            <person name="Numata K."/>
            <person name="Arakawa K."/>
        </authorList>
    </citation>
    <scope>NUCLEOTIDE SEQUENCE</scope>
</reference>
<evidence type="ECO:0000313" key="1">
    <source>
        <dbReference type="EMBL" id="GFY38152.1"/>
    </source>
</evidence>
<dbReference type="SUPFAM" id="SSF140996">
    <property type="entry name" value="Hermes dimerisation domain"/>
    <property type="match status" value="1"/>
</dbReference>
<proteinExistence type="predicted"/>
<dbReference type="PANTHER" id="PTHR46481:SF9">
    <property type="entry name" value="ZINC FINGER BED DOMAIN-CONTAINING PROTEIN 1-LIKE"/>
    <property type="match status" value="1"/>
</dbReference>
<keyword evidence="2" id="KW-1185">Reference proteome</keyword>
<dbReference type="OrthoDB" id="1607513at2759"/>
<dbReference type="Proteomes" id="UP000886998">
    <property type="component" value="Unassembled WGS sequence"/>
</dbReference>
<protein>
    <submittedName>
        <fullName evidence="1">Zinc finger BED domain-containing protein 4</fullName>
    </submittedName>
</protein>
<dbReference type="EMBL" id="BMAV01000678">
    <property type="protein sequence ID" value="GFY38152.1"/>
    <property type="molecule type" value="Genomic_DNA"/>
</dbReference>